<dbReference type="AlphaFoldDB" id="A0A7N2LZH4"/>
<protein>
    <recommendedName>
        <fullName evidence="3">Reverse transcriptase</fullName>
    </recommendedName>
</protein>
<dbReference type="InterPro" id="IPR008586">
    <property type="entry name" value="DUF868_pln"/>
</dbReference>
<accession>A0A7N2LZH4</accession>
<dbReference type="EMBL" id="LRBV02000006">
    <property type="status" value="NOT_ANNOTATED_CDS"/>
    <property type="molecule type" value="Genomic_DNA"/>
</dbReference>
<dbReference type="Pfam" id="PF05910">
    <property type="entry name" value="DUF868"/>
    <property type="match status" value="1"/>
</dbReference>
<keyword evidence="2" id="KW-1185">Reference proteome</keyword>
<reference evidence="1" key="2">
    <citation type="submission" date="2021-01" db="UniProtKB">
        <authorList>
            <consortium name="EnsemblPlants"/>
        </authorList>
    </citation>
    <scope>IDENTIFICATION</scope>
</reference>
<evidence type="ECO:0008006" key="3">
    <source>
        <dbReference type="Google" id="ProtNLM"/>
    </source>
</evidence>
<name>A0A7N2LZH4_QUELO</name>
<proteinExistence type="predicted"/>
<organism evidence="1 2">
    <name type="scientific">Quercus lobata</name>
    <name type="common">Valley oak</name>
    <dbReference type="NCBI Taxonomy" id="97700"/>
    <lineage>
        <taxon>Eukaryota</taxon>
        <taxon>Viridiplantae</taxon>
        <taxon>Streptophyta</taxon>
        <taxon>Embryophyta</taxon>
        <taxon>Tracheophyta</taxon>
        <taxon>Spermatophyta</taxon>
        <taxon>Magnoliopsida</taxon>
        <taxon>eudicotyledons</taxon>
        <taxon>Gunneridae</taxon>
        <taxon>Pentapetalae</taxon>
        <taxon>rosids</taxon>
        <taxon>fabids</taxon>
        <taxon>Fagales</taxon>
        <taxon>Fagaceae</taxon>
        <taxon>Quercus</taxon>
    </lineage>
</organism>
<dbReference type="InParanoid" id="A0A7N2LZH4"/>
<dbReference type="EnsemblPlants" id="QL06p041543:mrna">
    <property type="protein sequence ID" value="QL06p041543:mrna"/>
    <property type="gene ID" value="QL06p041543"/>
</dbReference>
<evidence type="ECO:0000313" key="2">
    <source>
        <dbReference type="Proteomes" id="UP000594261"/>
    </source>
</evidence>
<sequence length="286" mass="33035">MVSETMAPNPLDSAHYQRELQRIPTLWLFSAHSDARSWRLKWKFRGNHTIVVDGLPVEVLWDVHYGQYSFMFQTCLSAEKLCSSHCIFDPSCQRLMDILGQYEAASGQAINRQKTSLFFSRNTREEVKQNIQQMLGARIMTDCEKYLGLPMACGKSKEWKRTMIAEIFAPRNYEEILAIPLSRERTQDALIWKENRKHEFSVKSAYHVALWLNKQEVTEHSQAGADGELVRISCQLVTICTSEEWTWIETVNSVANNLKRVHTCCGSVHLLVMLVSVQWESAEMQE</sequence>
<dbReference type="Proteomes" id="UP000594261">
    <property type="component" value="Chromosome 6"/>
</dbReference>
<evidence type="ECO:0000313" key="1">
    <source>
        <dbReference type="EnsemblPlants" id="QL06p041543:mrna"/>
    </source>
</evidence>
<dbReference type="Gramene" id="QL06p041543:mrna">
    <property type="protein sequence ID" value="QL06p041543:mrna"/>
    <property type="gene ID" value="QL06p041543"/>
</dbReference>
<reference evidence="1 2" key="1">
    <citation type="journal article" date="2016" name="G3 (Bethesda)">
        <title>First Draft Assembly and Annotation of the Genome of a California Endemic Oak Quercus lobata Nee (Fagaceae).</title>
        <authorList>
            <person name="Sork V.L."/>
            <person name="Fitz-Gibbon S.T."/>
            <person name="Puiu D."/>
            <person name="Crepeau M."/>
            <person name="Gugger P.F."/>
            <person name="Sherman R."/>
            <person name="Stevens K."/>
            <person name="Langley C.H."/>
            <person name="Pellegrini M."/>
            <person name="Salzberg S.L."/>
        </authorList>
    </citation>
    <scope>NUCLEOTIDE SEQUENCE [LARGE SCALE GENOMIC DNA]</scope>
    <source>
        <strain evidence="1 2">cv. SW786</strain>
    </source>
</reference>